<sequence>MKYRVILDDTTLVALHQAHPFLNGLLVEASRSDEIELHVPAGCLTHAETERPGIAAFTLQEPWLTVDPLDGEASAAVAPLLAKGVSLTVAHAVHAAAPVMCGLITMAPERYEAWPAVQARHPDRPHPSD</sequence>
<dbReference type="Proteomes" id="UP000037151">
    <property type="component" value="Unassembled WGS sequence"/>
</dbReference>
<proteinExistence type="predicted"/>
<dbReference type="PATRIC" id="fig|42234.21.peg.64"/>
<gene>
    <name evidence="1" type="ORF">IQ63_00290</name>
</gene>
<evidence type="ECO:0000313" key="2">
    <source>
        <dbReference type="Proteomes" id="UP000037151"/>
    </source>
</evidence>
<dbReference type="STRING" id="42234.IQ63_00290"/>
<evidence type="ECO:0000313" key="1">
    <source>
        <dbReference type="EMBL" id="KND40333.1"/>
    </source>
</evidence>
<dbReference type="OrthoDB" id="3855638at2"/>
<dbReference type="AlphaFoldDB" id="A0A0L0KR72"/>
<dbReference type="EMBL" id="JPPY01000002">
    <property type="protein sequence ID" value="KND40333.1"/>
    <property type="molecule type" value="Genomic_DNA"/>
</dbReference>
<accession>A0A0L0KR72</accession>
<comment type="caution">
    <text evidence="1">The sequence shown here is derived from an EMBL/GenBank/DDBJ whole genome shotgun (WGS) entry which is preliminary data.</text>
</comment>
<dbReference type="RefSeq" id="WP_050368844.1">
    <property type="nucleotide sequence ID" value="NZ_BCMK01000103.1"/>
</dbReference>
<protein>
    <submittedName>
        <fullName evidence="1">Uncharacterized protein</fullName>
    </submittedName>
</protein>
<reference evidence="2" key="1">
    <citation type="submission" date="2014-07" db="EMBL/GenBank/DDBJ databases">
        <title>Genome sequencing of plant-pathogenic Streptomyces species.</title>
        <authorList>
            <person name="Harrison J."/>
            <person name="Sapp M."/>
            <person name="Thwaites R."/>
            <person name="Studholme D.J."/>
        </authorList>
    </citation>
    <scope>NUCLEOTIDE SEQUENCE [LARGE SCALE GENOMIC DNA]</scope>
    <source>
        <strain evidence="2">NCPPB 4445</strain>
    </source>
</reference>
<name>A0A0L0KR72_9ACTN</name>
<organism evidence="1 2">
    <name type="scientific">Streptomyces acidiscabies</name>
    <dbReference type="NCBI Taxonomy" id="42234"/>
    <lineage>
        <taxon>Bacteria</taxon>
        <taxon>Bacillati</taxon>
        <taxon>Actinomycetota</taxon>
        <taxon>Actinomycetes</taxon>
        <taxon>Kitasatosporales</taxon>
        <taxon>Streptomycetaceae</taxon>
        <taxon>Streptomyces</taxon>
    </lineage>
</organism>